<gene>
    <name evidence="2" type="ORF">C7S10_01110</name>
</gene>
<evidence type="ECO:0000313" key="2">
    <source>
        <dbReference type="EMBL" id="PUA82379.1"/>
    </source>
</evidence>
<feature type="transmembrane region" description="Helical" evidence="1">
    <location>
        <begin position="104"/>
        <end position="128"/>
    </location>
</feature>
<evidence type="ECO:0000313" key="3">
    <source>
        <dbReference type="Proteomes" id="UP000244867"/>
    </source>
</evidence>
<dbReference type="AlphaFoldDB" id="A0A2R7Z2J7"/>
<keyword evidence="1" id="KW-0472">Membrane</keyword>
<feature type="transmembrane region" description="Helical" evidence="1">
    <location>
        <begin position="322"/>
        <end position="342"/>
    </location>
</feature>
<protein>
    <submittedName>
        <fullName evidence="2">Uncharacterized protein</fullName>
    </submittedName>
</protein>
<feature type="transmembrane region" description="Helical" evidence="1">
    <location>
        <begin position="165"/>
        <end position="181"/>
    </location>
</feature>
<evidence type="ECO:0000256" key="1">
    <source>
        <dbReference type="SAM" id="Phobius"/>
    </source>
</evidence>
<reference evidence="2 3" key="1">
    <citation type="submission" date="2018-03" db="EMBL/GenBank/DDBJ databases">
        <authorList>
            <person name="Keele B.F."/>
        </authorList>
    </citation>
    <scope>NUCLEOTIDE SEQUENCE [LARGE SCALE GENOMIC DNA]</scope>
    <source>
        <strain evidence="2 3">IB-3</strain>
    </source>
</reference>
<sequence>MAGLPWLLLTLLLTVPLGAPLPSPGLDPSWRLALNTFGDLHFGDDIVFTYGPWGFLDEPMITGRATYALALVVRTLALVALWLVSVRGLTRHWPLKAAAPVASVFVVLVAPSAMSTLVVAAVAQLVLLGAVRSAPVGRPCLPWAAVAGLAALAAVLLQVKFPNGLVVGALTAVALVANLGAGARRAQLLGWASAAGSFVAVGALAWLLRGQALSDVPAWVRGSIDATSGYAEAMAFEYPEPDVLAYAVAGVVALVALAATVPHLRGLPVAQRVAAVLVPVVSVEFAFKSAFTRHDDFHEAVFFVTVGALLLMLAGNSRPGSWLALAGAAAAVAMSLTTLSPLGPGEVRQRWTDDVEVLVSSQHHADEVAASREALAAAQQVPAGMLDQLDGHPVTIDPYESSTAWTYGLDWQPVPVFQLYAAYTPALDRLNATALADAPADQRVLRHEGAFADNRNPLWDSPLYHRALACRYRTVLAEASWSLLAKARSRCGTPESLGVEHLDADQRVEVPPGDGSDMVLARFTPDPAGLLTRAGRLLTKPWTPMTVTAGESTYRLSRASSPSGLLVRFPTLEAGAYPPVDIRSLVFSEPGTLELVRVPIS</sequence>
<feature type="transmembrane region" description="Helical" evidence="1">
    <location>
        <begin position="243"/>
        <end position="261"/>
    </location>
</feature>
<keyword evidence="1" id="KW-0812">Transmembrane</keyword>
<organism evidence="2 3">
    <name type="scientific">Nocardioides currus</name>
    <dbReference type="NCBI Taxonomy" id="2133958"/>
    <lineage>
        <taxon>Bacteria</taxon>
        <taxon>Bacillati</taxon>
        <taxon>Actinomycetota</taxon>
        <taxon>Actinomycetes</taxon>
        <taxon>Propionibacteriales</taxon>
        <taxon>Nocardioidaceae</taxon>
        <taxon>Nocardioides</taxon>
    </lineage>
</organism>
<keyword evidence="3" id="KW-1185">Reference proteome</keyword>
<proteinExistence type="predicted"/>
<feature type="transmembrane region" description="Helical" evidence="1">
    <location>
        <begin position="188"/>
        <end position="208"/>
    </location>
</feature>
<comment type="caution">
    <text evidence="2">The sequence shown here is derived from an EMBL/GenBank/DDBJ whole genome shotgun (WGS) entry which is preliminary data.</text>
</comment>
<feature type="transmembrane region" description="Helical" evidence="1">
    <location>
        <begin position="297"/>
        <end position="315"/>
    </location>
</feature>
<feature type="transmembrane region" description="Helical" evidence="1">
    <location>
        <begin position="65"/>
        <end position="84"/>
    </location>
</feature>
<feature type="transmembrane region" description="Helical" evidence="1">
    <location>
        <begin position="273"/>
        <end position="291"/>
    </location>
</feature>
<name>A0A2R7Z2J7_9ACTN</name>
<accession>A0A2R7Z2J7</accession>
<feature type="transmembrane region" description="Helical" evidence="1">
    <location>
        <begin position="140"/>
        <end position="159"/>
    </location>
</feature>
<keyword evidence="1" id="KW-1133">Transmembrane helix</keyword>
<dbReference type="EMBL" id="PYXZ01000001">
    <property type="protein sequence ID" value="PUA82379.1"/>
    <property type="molecule type" value="Genomic_DNA"/>
</dbReference>
<dbReference type="Proteomes" id="UP000244867">
    <property type="component" value="Unassembled WGS sequence"/>
</dbReference>